<organism evidence="2 3">
    <name type="scientific">Almyronema epifaneia S1</name>
    <dbReference type="NCBI Taxonomy" id="2991925"/>
    <lineage>
        <taxon>Bacteria</taxon>
        <taxon>Bacillati</taxon>
        <taxon>Cyanobacteriota</taxon>
        <taxon>Cyanophyceae</taxon>
        <taxon>Nodosilineales</taxon>
        <taxon>Nodosilineaceae</taxon>
        <taxon>Almyronema</taxon>
        <taxon>Almyronema epifaneia</taxon>
    </lineage>
</organism>
<dbReference type="PANTHER" id="PTHR40455:SF1">
    <property type="entry name" value="ANTITOXIN HIGA"/>
    <property type="match status" value="1"/>
</dbReference>
<dbReference type="PANTHER" id="PTHR40455">
    <property type="entry name" value="ANTITOXIN HIGA"/>
    <property type="match status" value="1"/>
</dbReference>
<accession>A0ABW6IGM8</accession>
<dbReference type="EMBL" id="JBHZOL010000086">
    <property type="protein sequence ID" value="MFE4107359.1"/>
    <property type="molecule type" value="Genomic_DNA"/>
</dbReference>
<dbReference type="PROSITE" id="PS50943">
    <property type="entry name" value="HTH_CROC1"/>
    <property type="match status" value="1"/>
</dbReference>
<evidence type="ECO:0000313" key="3">
    <source>
        <dbReference type="Proteomes" id="UP001600165"/>
    </source>
</evidence>
<dbReference type="SMART" id="SM00530">
    <property type="entry name" value="HTH_XRE"/>
    <property type="match status" value="1"/>
</dbReference>
<gene>
    <name evidence="2" type="ORF">ACFVKH_13790</name>
</gene>
<dbReference type="Gene3D" id="1.10.260.40">
    <property type="entry name" value="lambda repressor-like DNA-binding domains"/>
    <property type="match status" value="1"/>
</dbReference>
<dbReference type="RefSeq" id="WP_377965997.1">
    <property type="nucleotide sequence ID" value="NZ_JBHZOL010000086.1"/>
</dbReference>
<dbReference type="InterPro" id="IPR010982">
    <property type="entry name" value="Lambda_DNA-bd_dom_sf"/>
</dbReference>
<evidence type="ECO:0000259" key="1">
    <source>
        <dbReference type="PROSITE" id="PS50943"/>
    </source>
</evidence>
<protein>
    <submittedName>
        <fullName evidence="2">Type II toxin-antitoxin system HigA family antitoxin</fullName>
    </submittedName>
</protein>
<feature type="domain" description="HTH cro/C1-type" evidence="1">
    <location>
        <begin position="101"/>
        <end position="130"/>
    </location>
</feature>
<sequence>MFTTEPNSYIDLLQKFPPRPIKSEAEFFAVQEIIDTLLDAGELTPEKQDYVNVLGILVHEYEEKHVSIPDLSGVELLRALIDEFSLKQKDLVPIFKTESIVSAILNGQRKFTVEHIEKLADFFNISPSAFFRRTL</sequence>
<proteinExistence type="predicted"/>
<dbReference type="SUPFAM" id="SSF47413">
    <property type="entry name" value="lambda repressor-like DNA-binding domains"/>
    <property type="match status" value="1"/>
</dbReference>
<dbReference type="Pfam" id="PF01381">
    <property type="entry name" value="HTH_3"/>
    <property type="match status" value="1"/>
</dbReference>
<evidence type="ECO:0000313" key="2">
    <source>
        <dbReference type="EMBL" id="MFE4107359.1"/>
    </source>
</evidence>
<dbReference type="InterPro" id="IPR039060">
    <property type="entry name" value="Antitox_HigA"/>
</dbReference>
<name>A0ABW6IGM8_9CYAN</name>
<reference evidence="2 3" key="1">
    <citation type="submission" date="2024-10" db="EMBL/GenBank/DDBJ databases">
        <authorList>
            <person name="Ratan Roy A."/>
            <person name="Morales Sandoval P.H."/>
            <person name="De Los Santos Villalobos S."/>
            <person name="Chakraborty S."/>
            <person name="Mukherjee J."/>
        </authorList>
    </citation>
    <scope>NUCLEOTIDE SEQUENCE [LARGE SCALE GENOMIC DNA]</scope>
    <source>
        <strain evidence="2 3">S1</strain>
    </source>
</reference>
<keyword evidence="3" id="KW-1185">Reference proteome</keyword>
<dbReference type="InterPro" id="IPR001387">
    <property type="entry name" value="Cro/C1-type_HTH"/>
</dbReference>
<comment type="caution">
    <text evidence="2">The sequence shown here is derived from an EMBL/GenBank/DDBJ whole genome shotgun (WGS) entry which is preliminary data.</text>
</comment>
<dbReference type="Proteomes" id="UP001600165">
    <property type="component" value="Unassembled WGS sequence"/>
</dbReference>